<dbReference type="EMBL" id="JACRTB010000009">
    <property type="protein sequence ID" value="MBC8576209.1"/>
    <property type="molecule type" value="Genomic_DNA"/>
</dbReference>
<gene>
    <name evidence="1" type="ORF">H8717_07280</name>
</gene>
<comment type="caution">
    <text evidence="1">The sequence shown here is derived from an EMBL/GenBank/DDBJ whole genome shotgun (WGS) entry which is preliminary data.</text>
</comment>
<reference evidence="1 2" key="1">
    <citation type="submission" date="2020-08" db="EMBL/GenBank/DDBJ databases">
        <title>Genome public.</title>
        <authorList>
            <person name="Liu C."/>
            <person name="Sun Q."/>
        </authorList>
    </citation>
    <scope>NUCLEOTIDE SEQUENCE [LARGE SCALE GENOMIC DNA]</scope>
    <source>
        <strain evidence="1 2">BX1</strain>
    </source>
</reference>
<name>A0ABR7NIS5_9FIRM</name>
<evidence type="ECO:0000313" key="2">
    <source>
        <dbReference type="Proteomes" id="UP000658131"/>
    </source>
</evidence>
<dbReference type="Proteomes" id="UP000658131">
    <property type="component" value="Unassembled WGS sequence"/>
</dbReference>
<organism evidence="1 2">
    <name type="scientific">Yanshouia hominis</name>
    <dbReference type="NCBI Taxonomy" id="2763673"/>
    <lineage>
        <taxon>Bacteria</taxon>
        <taxon>Bacillati</taxon>
        <taxon>Bacillota</taxon>
        <taxon>Clostridia</taxon>
        <taxon>Eubacteriales</taxon>
        <taxon>Oscillospiraceae</taxon>
        <taxon>Yanshouia</taxon>
    </lineage>
</organism>
<accession>A0ABR7NIS5</accession>
<evidence type="ECO:0000313" key="1">
    <source>
        <dbReference type="EMBL" id="MBC8576209.1"/>
    </source>
</evidence>
<sequence length="60" mass="6764">MKHQRIIKGNSTTIPSHSEVISDYQTYAVTEKERPGRGNIPLSSEACVVASREFMIENKK</sequence>
<keyword evidence="2" id="KW-1185">Reference proteome</keyword>
<proteinExistence type="predicted"/>
<protein>
    <submittedName>
        <fullName evidence="1">Uncharacterized protein</fullName>
    </submittedName>
</protein>
<dbReference type="RefSeq" id="WP_262399750.1">
    <property type="nucleotide sequence ID" value="NZ_JACRTB010000009.1"/>
</dbReference>